<organism evidence="14 15">
    <name type="scientific">Septoria linicola</name>
    <dbReference type="NCBI Taxonomy" id="215465"/>
    <lineage>
        <taxon>Eukaryota</taxon>
        <taxon>Fungi</taxon>
        <taxon>Dikarya</taxon>
        <taxon>Ascomycota</taxon>
        <taxon>Pezizomycotina</taxon>
        <taxon>Dothideomycetes</taxon>
        <taxon>Dothideomycetidae</taxon>
        <taxon>Mycosphaerellales</taxon>
        <taxon>Mycosphaerellaceae</taxon>
        <taxon>Septoria</taxon>
    </lineage>
</organism>
<gene>
    <name evidence="14" type="ORF">Slin15195_G106480</name>
</gene>
<accession>A0A9Q9EP62</accession>
<evidence type="ECO:0000256" key="1">
    <source>
        <dbReference type="ARBA" id="ARBA00001255"/>
    </source>
</evidence>
<feature type="signal peptide" evidence="12">
    <location>
        <begin position="1"/>
        <end position="23"/>
    </location>
</feature>
<keyword evidence="10 11" id="KW-0326">Glycosidase</keyword>
<dbReference type="CDD" id="cd14792">
    <property type="entry name" value="GH27"/>
    <property type="match status" value="1"/>
</dbReference>
<dbReference type="InterPro" id="IPR006215">
    <property type="entry name" value="Glyco_hydro_melibiase"/>
</dbReference>
<dbReference type="GO" id="GO:0005995">
    <property type="term" value="P:melibiose catabolic process"/>
    <property type="evidence" value="ECO:0007669"/>
    <property type="project" value="UniProtKB-ARBA"/>
</dbReference>
<feature type="chain" id="PRO_5040433853" description="Alpha-galactosidase" evidence="12">
    <location>
        <begin position="24"/>
        <end position="491"/>
    </location>
</feature>
<evidence type="ECO:0000256" key="7">
    <source>
        <dbReference type="ARBA" id="ARBA00022801"/>
    </source>
</evidence>
<keyword evidence="15" id="KW-1185">Reference proteome</keyword>
<evidence type="ECO:0000256" key="12">
    <source>
        <dbReference type="SAM" id="SignalP"/>
    </source>
</evidence>
<dbReference type="InterPro" id="IPR013780">
    <property type="entry name" value="Glyco_hydro_b"/>
</dbReference>
<proteinExistence type="inferred from homology"/>
<dbReference type="EC" id="3.2.1.22" evidence="4 11"/>
<evidence type="ECO:0000313" key="14">
    <source>
        <dbReference type="EMBL" id="USW57329.1"/>
    </source>
</evidence>
<dbReference type="Gene3D" id="3.20.20.70">
    <property type="entry name" value="Aldolase class I"/>
    <property type="match status" value="1"/>
</dbReference>
<keyword evidence="7 11" id="KW-0378">Hydrolase</keyword>
<comment type="subcellular location">
    <subcellularLocation>
        <location evidence="2">Secreted</location>
    </subcellularLocation>
</comment>
<dbReference type="GO" id="GO:0005576">
    <property type="term" value="C:extracellular region"/>
    <property type="evidence" value="ECO:0007669"/>
    <property type="project" value="UniProtKB-SubCell"/>
</dbReference>
<dbReference type="InterPro" id="IPR013785">
    <property type="entry name" value="Aldolase_TIM"/>
</dbReference>
<evidence type="ECO:0000256" key="3">
    <source>
        <dbReference type="ARBA" id="ARBA00009743"/>
    </source>
</evidence>
<dbReference type="Proteomes" id="UP001056384">
    <property type="component" value="Chromosome 9"/>
</dbReference>
<keyword evidence="8 11" id="KW-1015">Disulfide bond</keyword>
<dbReference type="PANTHER" id="PTHR11452">
    <property type="entry name" value="ALPHA-GALACTOSIDASE/ALPHA-N-ACETYLGALACTOSAMINIDASE"/>
    <property type="match status" value="1"/>
</dbReference>
<dbReference type="InterPro" id="IPR002241">
    <property type="entry name" value="Glyco_hydro_27"/>
</dbReference>
<dbReference type="InterPro" id="IPR017853">
    <property type="entry name" value="GH"/>
</dbReference>
<protein>
    <recommendedName>
        <fullName evidence="4 11">Alpha-galactosidase</fullName>
        <ecNumber evidence="4 11">3.2.1.22</ecNumber>
    </recommendedName>
    <alternativeName>
        <fullName evidence="11">Melibiase</fullName>
    </alternativeName>
</protein>
<dbReference type="PRINTS" id="PR00748">
    <property type="entry name" value="MELIBIASE"/>
</dbReference>
<evidence type="ECO:0000256" key="10">
    <source>
        <dbReference type="ARBA" id="ARBA00023295"/>
    </source>
</evidence>
<dbReference type="FunFam" id="3.20.20.70:FF:000202">
    <property type="entry name" value="Alpha-galactosidase"/>
    <property type="match status" value="1"/>
</dbReference>
<evidence type="ECO:0000259" key="13">
    <source>
        <dbReference type="Pfam" id="PF17801"/>
    </source>
</evidence>
<reference evidence="14" key="1">
    <citation type="submission" date="2022-06" db="EMBL/GenBank/DDBJ databases">
        <title>Complete genome sequences of two strains of the flax pathogen Septoria linicola.</title>
        <authorList>
            <person name="Lapalu N."/>
            <person name="Simon A."/>
            <person name="Demenou B."/>
            <person name="Paumier D."/>
            <person name="Guillot M.-P."/>
            <person name="Gout L."/>
            <person name="Valade R."/>
        </authorList>
    </citation>
    <scope>NUCLEOTIDE SEQUENCE</scope>
    <source>
        <strain evidence="14">SE15195</strain>
    </source>
</reference>
<dbReference type="EMBL" id="CP099426">
    <property type="protein sequence ID" value="USW57329.1"/>
    <property type="molecule type" value="Genomic_DNA"/>
</dbReference>
<evidence type="ECO:0000256" key="8">
    <source>
        <dbReference type="ARBA" id="ARBA00023157"/>
    </source>
</evidence>
<dbReference type="SUPFAM" id="SSF51445">
    <property type="entry name" value="(Trans)glycosidases"/>
    <property type="match status" value="1"/>
</dbReference>
<feature type="domain" description="Alpha galactosidase C-terminal" evidence="13">
    <location>
        <begin position="335"/>
        <end position="397"/>
    </location>
</feature>
<dbReference type="Pfam" id="PF17801">
    <property type="entry name" value="Melibiase_C"/>
    <property type="match status" value="1"/>
</dbReference>
<evidence type="ECO:0000256" key="6">
    <source>
        <dbReference type="ARBA" id="ARBA00022729"/>
    </source>
</evidence>
<comment type="similarity">
    <text evidence="3 11">Belongs to the glycosyl hydrolase 27 family.</text>
</comment>
<dbReference type="GO" id="GO:0004557">
    <property type="term" value="F:alpha-galactosidase activity"/>
    <property type="evidence" value="ECO:0007669"/>
    <property type="project" value="UniProtKB-EC"/>
</dbReference>
<dbReference type="Pfam" id="PF16499">
    <property type="entry name" value="Melibiase_2"/>
    <property type="match status" value="1"/>
</dbReference>
<evidence type="ECO:0000256" key="2">
    <source>
        <dbReference type="ARBA" id="ARBA00004613"/>
    </source>
</evidence>
<keyword evidence="5" id="KW-0964">Secreted</keyword>
<name>A0A9Q9EP62_9PEZI</name>
<evidence type="ECO:0000256" key="11">
    <source>
        <dbReference type="RuleBase" id="RU361168"/>
    </source>
</evidence>
<dbReference type="AlphaFoldDB" id="A0A9Q9EP62"/>
<keyword evidence="9" id="KW-0325">Glycoprotein</keyword>
<sequence length="491" mass="53920">MATINMKSSSLKAVLLGAAGVYAVDNGLARTPQMGWNNWNTFACEVSESLLLDTSSLLLEYGLRDLGYNYVVLDDCWSKGRGDDGYLIVDDVKFPRGMKSVSDKLHKQGLLFRMYSSAGEMTCARYAGSLDYEPQDAKSFASWGVDYLKYDNCYHMGRFGTPKVSFDRFNEMAKALKATGRSILYGLCSWGEDYVHTWGPSIANSWRISGDIYDSFSRPDALCGCGDPTDPHCVAPGTHFAPYIDRGLPGGWNDLDMLEVGLGGMTEEEYKAHFSMWAALKSPLLLGNDLREMDATTLSIINNPAIIAISQDPGCKSVQRVFRNTSVPQDEFGIGETHVWSGPLANGDQVVILLNAADEDLDMTVSLQEIFVTDGVGGTAPQNQQDRAIHDLWSNGHSRMTKVDAEEILSAKTGAPRAEVLRNQRVYNATQMPYADGIAAGDSRLFGEKIGVVSAGGQISSRVARHAAKVFRLRSVRGWDQPRKTLVKQEL</sequence>
<dbReference type="SUPFAM" id="SSF51011">
    <property type="entry name" value="Glycosyl hydrolase domain"/>
    <property type="match status" value="1"/>
</dbReference>
<keyword evidence="6 12" id="KW-0732">Signal</keyword>
<evidence type="ECO:0000256" key="5">
    <source>
        <dbReference type="ARBA" id="ARBA00022525"/>
    </source>
</evidence>
<evidence type="ECO:0000313" key="15">
    <source>
        <dbReference type="Proteomes" id="UP001056384"/>
    </source>
</evidence>
<dbReference type="Gene3D" id="2.60.40.1180">
    <property type="entry name" value="Golgi alpha-mannosidase II"/>
    <property type="match status" value="1"/>
</dbReference>
<evidence type="ECO:0000256" key="4">
    <source>
        <dbReference type="ARBA" id="ARBA00012755"/>
    </source>
</evidence>
<evidence type="ECO:0000256" key="9">
    <source>
        <dbReference type="ARBA" id="ARBA00023180"/>
    </source>
</evidence>
<comment type="catalytic activity">
    <reaction evidence="1 11">
        <text>Hydrolysis of terminal, non-reducing alpha-D-galactose residues in alpha-D-galactosides, including galactose oligosaccharides, galactomannans and galactolipids.</text>
        <dbReference type="EC" id="3.2.1.22"/>
    </reaction>
</comment>
<dbReference type="PANTHER" id="PTHR11452:SF75">
    <property type="entry name" value="ALPHA-GALACTOSIDASE MEL1"/>
    <property type="match status" value="1"/>
</dbReference>
<dbReference type="InterPro" id="IPR041233">
    <property type="entry name" value="Melibiase_C"/>
</dbReference>
<dbReference type="PRINTS" id="PR00740">
    <property type="entry name" value="GLHYDRLASE27"/>
</dbReference>